<dbReference type="RefSeq" id="WP_169282456.1">
    <property type="nucleotide sequence ID" value="NZ_CP051680.1"/>
</dbReference>
<accession>A0A7Z2VNK1</accession>
<dbReference type="InterPro" id="IPR050490">
    <property type="entry name" value="Bact_solute-bd_prot1"/>
</dbReference>
<dbReference type="Proteomes" id="UP000502248">
    <property type="component" value="Chromosome"/>
</dbReference>
<reference evidence="2 3" key="1">
    <citation type="submission" date="2020-04" db="EMBL/GenBank/DDBJ databases">
        <title>Genome sequencing of novel species.</title>
        <authorList>
            <person name="Heo J."/>
            <person name="Kim S.-J."/>
            <person name="Kim J.-S."/>
            <person name="Hong S.-B."/>
            <person name="Kwon S.-W."/>
        </authorList>
    </citation>
    <scope>NUCLEOTIDE SEQUENCE [LARGE SCALE GENOMIC DNA]</scope>
    <source>
        <strain evidence="2 3">MFER-1</strain>
    </source>
</reference>
<dbReference type="EMBL" id="CP051680">
    <property type="protein sequence ID" value="QJD86204.1"/>
    <property type="molecule type" value="Genomic_DNA"/>
</dbReference>
<dbReference type="PANTHER" id="PTHR43649:SF12">
    <property type="entry name" value="DIACETYLCHITOBIOSE BINDING PROTEIN DASA"/>
    <property type="match status" value="1"/>
</dbReference>
<dbReference type="Pfam" id="PF13416">
    <property type="entry name" value="SBP_bac_8"/>
    <property type="match status" value="1"/>
</dbReference>
<feature type="signal peptide" evidence="1">
    <location>
        <begin position="1"/>
        <end position="20"/>
    </location>
</feature>
<dbReference type="PROSITE" id="PS51257">
    <property type="entry name" value="PROKAR_LIPOPROTEIN"/>
    <property type="match status" value="1"/>
</dbReference>
<proteinExistence type="predicted"/>
<keyword evidence="3" id="KW-1185">Reference proteome</keyword>
<sequence length="439" mass="48247">MNIAKRYLTLLVILAIAVLAGCGGAGNSDSSPSKGSEGSSKEKIKLTVTSSMTDEARMKLMDETIKVFNKKRPDVEIEFSPSPWSQYAQTLKLAFSSDSGQDVVYVDDNMQQMLQKNNYLMDITDAVNSKGWVDKQLPGAVDFNNLRTPGKYYSAGFIMAPVVVYYNKNIFTELGVTPPKTMDEFNGILEKAKAAGYVPMENGGLQNSPLLWSIFNMVFGKLPMDDIKKFYFQEGATPAFEQAFIDALKQANDWIQKGYFRKEDASLDGASNSVNYAAGKTAMVVSGDWDLGGYQATNVPTGIFAFPQIDSSLPQTIVNSVDGGWALNAKLSEEKKQAALDFIDVFMDPEVVKMWVEGGSTTTVKFDSSTASLSDMQKELNEAVKTTSMGFYLDNAVPGLLDVMIKQTQMMQFGQSSPEQVWNNINAEYQKLVKAANGQ</sequence>
<gene>
    <name evidence="2" type="ORF">HH215_25515</name>
</gene>
<protein>
    <submittedName>
        <fullName evidence="2">Extracellular solute-binding protein</fullName>
    </submittedName>
</protein>
<evidence type="ECO:0000313" key="2">
    <source>
        <dbReference type="EMBL" id="QJD86204.1"/>
    </source>
</evidence>
<evidence type="ECO:0000256" key="1">
    <source>
        <dbReference type="SAM" id="SignalP"/>
    </source>
</evidence>
<dbReference type="PANTHER" id="PTHR43649">
    <property type="entry name" value="ARABINOSE-BINDING PROTEIN-RELATED"/>
    <property type="match status" value="1"/>
</dbReference>
<dbReference type="KEGG" id="cheb:HH215_25515"/>
<dbReference type="InterPro" id="IPR006059">
    <property type="entry name" value="SBP"/>
</dbReference>
<keyword evidence="1" id="KW-0732">Signal</keyword>
<evidence type="ECO:0000313" key="3">
    <source>
        <dbReference type="Proteomes" id="UP000502248"/>
    </source>
</evidence>
<name>A0A7Z2VNK1_9BACL</name>
<dbReference type="SUPFAM" id="SSF53850">
    <property type="entry name" value="Periplasmic binding protein-like II"/>
    <property type="match status" value="1"/>
</dbReference>
<dbReference type="Gene3D" id="3.40.190.10">
    <property type="entry name" value="Periplasmic binding protein-like II"/>
    <property type="match status" value="2"/>
</dbReference>
<organism evidence="2 3">
    <name type="scientific">Cohnella herbarum</name>
    <dbReference type="NCBI Taxonomy" id="2728023"/>
    <lineage>
        <taxon>Bacteria</taxon>
        <taxon>Bacillati</taxon>
        <taxon>Bacillota</taxon>
        <taxon>Bacilli</taxon>
        <taxon>Bacillales</taxon>
        <taxon>Paenibacillaceae</taxon>
        <taxon>Cohnella</taxon>
    </lineage>
</organism>
<feature type="chain" id="PRO_5039192303" evidence="1">
    <location>
        <begin position="21"/>
        <end position="439"/>
    </location>
</feature>
<dbReference type="AlphaFoldDB" id="A0A7Z2VNK1"/>